<name>A0A4Y2EIH3_ARAVE</name>
<comment type="caution">
    <text evidence="1">The sequence shown here is derived from an EMBL/GenBank/DDBJ whole genome shotgun (WGS) entry which is preliminary data.</text>
</comment>
<dbReference type="AlphaFoldDB" id="A0A4Y2EIH3"/>
<dbReference type="EMBL" id="BGPR01000623">
    <property type="protein sequence ID" value="GBM28963.1"/>
    <property type="molecule type" value="Genomic_DNA"/>
</dbReference>
<sequence>MGNLIAEENGEAQSHVELKQHFLINLILTEIQTKCHKALAITPARIAIRLLDGDRTANSPLQLALVLARTSYMQYKLRSDETIIQQIANLSFGISARCHANLPLSSLFPP</sequence>
<evidence type="ECO:0000313" key="2">
    <source>
        <dbReference type="Proteomes" id="UP000499080"/>
    </source>
</evidence>
<protein>
    <submittedName>
        <fullName evidence="1">Uncharacterized protein</fullName>
    </submittedName>
</protein>
<dbReference type="Proteomes" id="UP000499080">
    <property type="component" value="Unassembled WGS sequence"/>
</dbReference>
<reference evidence="1 2" key="1">
    <citation type="journal article" date="2019" name="Sci. Rep.">
        <title>Orb-weaving spider Araneus ventricosus genome elucidates the spidroin gene catalogue.</title>
        <authorList>
            <person name="Kono N."/>
            <person name="Nakamura H."/>
            <person name="Ohtoshi R."/>
            <person name="Moran D.A.P."/>
            <person name="Shinohara A."/>
            <person name="Yoshida Y."/>
            <person name="Fujiwara M."/>
            <person name="Mori M."/>
            <person name="Tomita M."/>
            <person name="Arakawa K."/>
        </authorList>
    </citation>
    <scope>NUCLEOTIDE SEQUENCE [LARGE SCALE GENOMIC DNA]</scope>
</reference>
<proteinExistence type="predicted"/>
<organism evidence="1 2">
    <name type="scientific">Araneus ventricosus</name>
    <name type="common">Orbweaver spider</name>
    <name type="synonym">Epeira ventricosa</name>
    <dbReference type="NCBI Taxonomy" id="182803"/>
    <lineage>
        <taxon>Eukaryota</taxon>
        <taxon>Metazoa</taxon>
        <taxon>Ecdysozoa</taxon>
        <taxon>Arthropoda</taxon>
        <taxon>Chelicerata</taxon>
        <taxon>Arachnida</taxon>
        <taxon>Araneae</taxon>
        <taxon>Araneomorphae</taxon>
        <taxon>Entelegynae</taxon>
        <taxon>Araneoidea</taxon>
        <taxon>Araneidae</taxon>
        <taxon>Araneus</taxon>
    </lineage>
</organism>
<keyword evidence="2" id="KW-1185">Reference proteome</keyword>
<evidence type="ECO:0000313" key="1">
    <source>
        <dbReference type="EMBL" id="GBM28963.1"/>
    </source>
</evidence>
<accession>A0A4Y2EIH3</accession>
<gene>
    <name evidence="1" type="ORF">AVEN_232053_1</name>
</gene>